<dbReference type="AlphaFoldDB" id="A0A1I8BAD2"/>
<dbReference type="Proteomes" id="UP000095281">
    <property type="component" value="Unplaced"/>
</dbReference>
<keyword evidence="2" id="KW-1185">Reference proteome</keyword>
<protein>
    <submittedName>
        <fullName evidence="3">Uncharacterized protein</fullName>
    </submittedName>
</protein>
<dbReference type="GO" id="GO:0035145">
    <property type="term" value="C:exon-exon junction complex"/>
    <property type="evidence" value="ECO:0007669"/>
    <property type="project" value="TreeGrafter"/>
</dbReference>
<dbReference type="GO" id="GO:0000184">
    <property type="term" value="P:nuclear-transcribed mRNA catabolic process, nonsense-mediated decay"/>
    <property type="evidence" value="ECO:0007669"/>
    <property type="project" value="InterPro"/>
</dbReference>
<dbReference type="PANTHER" id="PTHR12839">
    <property type="entry name" value="NONSENSE-MEDIATED MRNA DECAY PROTEIN 2 UP-FRAMESHIFT SUPPRESSOR 2"/>
    <property type="match status" value="1"/>
</dbReference>
<accession>A0A1I8BAD2</accession>
<dbReference type="PANTHER" id="PTHR12839:SF7">
    <property type="entry name" value="REGULATOR OF NONSENSE TRANSCRIPTS 2"/>
    <property type="match status" value="1"/>
</dbReference>
<dbReference type="GO" id="GO:0005737">
    <property type="term" value="C:cytoplasm"/>
    <property type="evidence" value="ECO:0007669"/>
    <property type="project" value="TreeGrafter"/>
</dbReference>
<dbReference type="SUPFAM" id="SSF48371">
    <property type="entry name" value="ARM repeat"/>
    <property type="match status" value="1"/>
</dbReference>
<evidence type="ECO:0000256" key="1">
    <source>
        <dbReference type="SAM" id="Phobius"/>
    </source>
</evidence>
<proteinExistence type="predicted"/>
<feature type="transmembrane region" description="Helical" evidence="1">
    <location>
        <begin position="396"/>
        <end position="417"/>
    </location>
</feature>
<dbReference type="WBParaSite" id="MhA1_Contig18.frz3.gene13">
    <property type="protein sequence ID" value="MhA1_Contig18.frz3.gene13"/>
    <property type="gene ID" value="MhA1_Contig18.frz3.gene13"/>
</dbReference>
<organism evidence="2 3">
    <name type="scientific">Meloidogyne hapla</name>
    <name type="common">Root-knot nematode worm</name>
    <dbReference type="NCBI Taxonomy" id="6305"/>
    <lineage>
        <taxon>Eukaryota</taxon>
        <taxon>Metazoa</taxon>
        <taxon>Ecdysozoa</taxon>
        <taxon>Nematoda</taxon>
        <taxon>Chromadorea</taxon>
        <taxon>Rhabditida</taxon>
        <taxon>Tylenchina</taxon>
        <taxon>Tylenchomorpha</taxon>
        <taxon>Tylenchoidea</taxon>
        <taxon>Meloidogynidae</taxon>
        <taxon>Meloidogyninae</taxon>
        <taxon>Meloidogyne</taxon>
    </lineage>
</organism>
<keyword evidence="1" id="KW-0812">Transmembrane</keyword>
<evidence type="ECO:0000313" key="3">
    <source>
        <dbReference type="WBParaSite" id="MhA1_Contig18.frz3.gene13"/>
    </source>
</evidence>
<reference evidence="3" key="1">
    <citation type="submission" date="2016-11" db="UniProtKB">
        <authorList>
            <consortium name="WormBaseParasite"/>
        </authorList>
    </citation>
    <scope>IDENTIFICATION</scope>
</reference>
<dbReference type="InterPro" id="IPR016024">
    <property type="entry name" value="ARM-type_fold"/>
</dbReference>
<sequence length="522" mass="59757">MTSMYAQWIAEMTKLAETRERNIKTIRDMKPFDQHHLSSLDDTPDNLTAFTKKLKNISTSTIYQLLPDLDKLNLSKYLDEIAANICGAAIDCDISALVDFNVNVAALYKEFPMHLLNGFEKQLPLKTEDKVGNSSRLLFVLRFFTELLLNGLFNGKGHKLLNQVILFLISNDRQLNLGVLIPFCKEYLFYLTGILPFSIQKDFVTTEVDQHSQLISPLFTNEQRMKRVNSFNDYWQSLVKKTMKAYDSMNRMRMSMRQKRARGDASFINRQFYDQVKQQFENFSFYLNELSECLGHPPIEFAIVEEQETDADAPLLTSGVEGVSRSNNLSSGSNVDINIVDLSGQIAPSNSPITHQEANVPTNTIPNDFNERLSKLEKSMALTKSGKLNKCRHVCWYYIIPALLFLIGCYTFINLITDGISKNVGERLDLKLIILEDKIDKKLIALNTSILENMDKKLQAMENKTDQKLIALNTSILENMDKKLIALNTSILENMDKKFQVMENNLMYLNSTLEKILEKLNQ</sequence>
<keyword evidence="1" id="KW-0472">Membrane</keyword>
<keyword evidence="1" id="KW-1133">Transmembrane helix</keyword>
<dbReference type="Gene3D" id="1.25.40.180">
    <property type="match status" value="1"/>
</dbReference>
<dbReference type="InterPro" id="IPR039762">
    <property type="entry name" value="Nmd2/UPF2"/>
</dbReference>
<evidence type="ECO:0000313" key="2">
    <source>
        <dbReference type="Proteomes" id="UP000095281"/>
    </source>
</evidence>
<name>A0A1I8BAD2_MELHA</name>